<accession>A0A1W2H289</accession>
<evidence type="ECO:0000313" key="1">
    <source>
        <dbReference type="EMBL" id="SMD43050.1"/>
    </source>
</evidence>
<keyword evidence="2" id="KW-1185">Reference proteome</keyword>
<dbReference type="STRING" id="758820.SAMN00777080_1626"/>
<organism evidence="1 2">
    <name type="scientific">Aquiflexum balticum DSM 16537</name>
    <dbReference type="NCBI Taxonomy" id="758820"/>
    <lineage>
        <taxon>Bacteria</taxon>
        <taxon>Pseudomonadati</taxon>
        <taxon>Bacteroidota</taxon>
        <taxon>Cytophagia</taxon>
        <taxon>Cytophagales</taxon>
        <taxon>Cyclobacteriaceae</taxon>
        <taxon>Aquiflexum</taxon>
    </lineage>
</organism>
<protein>
    <submittedName>
        <fullName evidence="1">Uncharacterized protein</fullName>
    </submittedName>
</protein>
<evidence type="ECO:0000313" key="2">
    <source>
        <dbReference type="Proteomes" id="UP000192333"/>
    </source>
</evidence>
<reference evidence="2" key="1">
    <citation type="submission" date="2017-04" db="EMBL/GenBank/DDBJ databases">
        <authorList>
            <person name="Varghese N."/>
            <person name="Submissions S."/>
        </authorList>
    </citation>
    <scope>NUCLEOTIDE SEQUENCE [LARGE SCALE GENOMIC DNA]</scope>
    <source>
        <strain evidence="2">DSM 16537</strain>
    </source>
</reference>
<sequence length="112" mass="13865">MVISNMERDRIIYEKVIELLKNGDYVDFNIITETIEEDLRKNYPKYGKIRVANYIENLENNYFIGYFDNEERFARQIYIRRDFNYEQFIKKDEIIDYDFSIDNFDEVIEKKK</sequence>
<dbReference type="Proteomes" id="UP000192333">
    <property type="component" value="Chromosome I"/>
</dbReference>
<dbReference type="AlphaFoldDB" id="A0A1W2H289"/>
<proteinExistence type="predicted"/>
<gene>
    <name evidence="1" type="ORF">SAMN00777080_1626</name>
</gene>
<name>A0A1W2H289_9BACT</name>
<dbReference type="EMBL" id="LT838813">
    <property type="protein sequence ID" value="SMD43050.1"/>
    <property type="molecule type" value="Genomic_DNA"/>
</dbReference>